<dbReference type="RefSeq" id="NP_048647.1">
    <property type="nucleotide sequence ID" value="NC_000852.5"/>
</dbReference>
<reference evidence="2 3" key="4">
    <citation type="journal article" date="1996" name="Virology">
        <title>Analysis of 76 kb of the chlorella virus PBCV-1 330-kb genome: map positions 182 to 258.</title>
        <authorList>
            <person name="Kutish G.F."/>
            <person name="Li Y."/>
            <person name="Lu Z."/>
            <person name="Furuta M."/>
            <person name="Rock D.L."/>
            <person name="Van Etten J.L."/>
        </authorList>
    </citation>
    <scope>NUCLEOTIDE SEQUENCE [LARGE SCALE GENOMIC DNA]</scope>
</reference>
<evidence type="ECO:0000313" key="2">
    <source>
        <dbReference type="EMBL" id="AAC96661.1"/>
    </source>
</evidence>
<organismHost>
    <name type="scientific">Chlorella</name>
    <dbReference type="NCBI Taxonomy" id="3071"/>
</organismHost>
<dbReference type="Proteomes" id="UP000000862">
    <property type="component" value="Segment"/>
</dbReference>
<keyword evidence="1" id="KW-0472">Membrane</keyword>
<reference evidence="2 3" key="8">
    <citation type="journal article" date="2010" name="J. Virol.">
        <title>Microarray analysis of Paramecium bursaria chlorella virus 1 transcription.</title>
        <authorList>
            <person name="Yanai-Balser G.M."/>
            <person name="Duncan G.A."/>
            <person name="Eudy J.D."/>
            <person name="Wang D."/>
            <person name="Li X."/>
            <person name="Agarkova I.V."/>
            <person name="Dunigan D.D."/>
            <person name="Van Etten J.L."/>
        </authorList>
    </citation>
    <scope>NUCLEOTIDE SEQUENCE [LARGE SCALE GENOMIC DNA]</scope>
</reference>
<reference evidence="2 3" key="1">
    <citation type="journal article" date="1995" name="Virology">
        <title>Analysis of 45 kb of DNA located at the left end of the chlorella virus PBCV-1 genome.</title>
        <authorList>
            <person name="Lu Z."/>
            <person name="Li Y."/>
            <person name="Zhang Y."/>
            <person name="Kutish G.F."/>
            <person name="Rock D.L."/>
            <person name="Van Etten J.L."/>
        </authorList>
    </citation>
    <scope>NUCLEOTIDE SEQUENCE [LARGE SCALE GENOMIC DNA]</scope>
</reference>
<organism evidence="2 3">
    <name type="scientific">Paramecium bursaria Chlorella virus 1</name>
    <name type="common">PBCV-1</name>
    <dbReference type="NCBI Taxonomy" id="10506"/>
    <lineage>
        <taxon>Viruses</taxon>
        <taxon>Varidnaviria</taxon>
        <taxon>Bamfordvirae</taxon>
        <taxon>Nucleocytoviricota</taxon>
        <taxon>Megaviricetes</taxon>
        <taxon>Algavirales</taxon>
        <taxon>Phycodnaviridae</taxon>
        <taxon>Chlorovirus</taxon>
        <taxon>Chlorovirus vanettense</taxon>
    </lineage>
</organism>
<keyword evidence="1" id="KW-0812">Transmembrane</keyword>
<dbReference type="KEGG" id="vg:918309"/>
<dbReference type="EMBL" id="JF411744">
    <property type="protein sequence ID" value="AAC96661.1"/>
    <property type="molecule type" value="Genomic_DNA"/>
</dbReference>
<gene>
    <name evidence="2" type="primary">a293R</name>
</gene>
<dbReference type="GeneID" id="918309"/>
<protein>
    <submittedName>
        <fullName evidence="2">Uncharacterized protein</fullName>
    </submittedName>
</protein>
<dbReference type="OrthoDB" id="33735at10239"/>
<dbReference type="PIR" id="T17790">
    <property type="entry name" value="T17790"/>
</dbReference>
<evidence type="ECO:0000256" key="1">
    <source>
        <dbReference type="SAM" id="Phobius"/>
    </source>
</evidence>
<proteinExistence type="predicted"/>
<reference evidence="2 3" key="6">
    <citation type="journal article" date="1999" name="Virology">
        <title>Chlorella virus PBCV-1 encodes a functional homospermidine synthase.</title>
        <authorList>
            <person name="Kaiser A."/>
            <person name="Vollmert M."/>
            <person name="Tholl D."/>
            <person name="Graves M.V."/>
            <person name="Gurnon J.R."/>
            <person name="Xing W."/>
            <person name="Lisec A.D."/>
            <person name="Nickerson K.W."/>
            <person name="Van Etten J.L."/>
        </authorList>
    </citation>
    <scope>NUCLEOTIDE SEQUENCE [LARGE SCALE GENOMIC DNA]</scope>
</reference>
<reference evidence="2 3" key="2">
    <citation type="journal article" date="1995" name="Virology">
        <title>Analysis of 43 kb of the Chlorella virus PBCV-1 330-kb genome: map positions 45 to 88.</title>
        <authorList>
            <person name="Li Y."/>
            <person name="Lu Z."/>
            <person name="Burbank D.E."/>
            <person name="Kutish G.F."/>
            <person name="Rock D.L."/>
            <person name="Van Etten J.L."/>
        </authorList>
    </citation>
    <scope>NUCLEOTIDE SEQUENCE [LARGE SCALE GENOMIC DNA]</scope>
</reference>
<reference evidence="2 3" key="3">
    <citation type="journal article" date="1996" name="Virology">
        <title>Analysis of 94 kb of the chlorella virus PBCV-1 330-kb genome: map positions 88 to 182.</title>
        <authorList>
            <person name="Lu Z."/>
            <person name="Li Y."/>
            <person name="Que Q."/>
            <person name="Kutish G.F."/>
            <person name="Rock D.L."/>
            <person name="Van Etten J.L."/>
        </authorList>
    </citation>
    <scope>NUCLEOTIDE SEQUENCE [LARGE SCALE GENOMIC DNA]</scope>
</reference>
<keyword evidence="1" id="KW-1133">Transmembrane helix</keyword>
<feature type="transmembrane region" description="Helical" evidence="1">
    <location>
        <begin position="133"/>
        <end position="151"/>
    </location>
</feature>
<reference evidence="2 3" key="7">
    <citation type="journal article" date="2000" name="Virology">
        <title>Characterization of a beta-1,3-glucanase encoded by chlorella virus PBCV-1.</title>
        <authorList>
            <person name="Sun L."/>
            <person name="Gurnon J.R."/>
            <person name="Adams B.J."/>
            <person name="Graves M.V."/>
            <person name="Van Etten J.L."/>
        </authorList>
    </citation>
    <scope>NUCLEOTIDE SEQUENCE [LARGE SCALE GENOMIC DNA]</scope>
</reference>
<keyword evidence="3" id="KW-1185">Reference proteome</keyword>
<sequence>MFAQSVQRSPVLEVSRSWKPAFRSLRLVSQKSRNHFASSFSSRFFILFRMSEKDSILLPWFNATSTIKPRVNGDVITGPGRFFALPVLSEKSAAKVQYNLTYMSHTAVCHSLSSPSPLITFPRFSRPLISSPLVFLIAGMNFTSGWLGFIFCRDSNTINRSPVPEHAP</sequence>
<accession>Q84609</accession>
<reference evidence="2 3" key="5">
    <citation type="journal article" date="1997" name="Virology">
        <title>Analysis of 74 kb of DNA located at the right end of the 330-kb chlorella virus PBCV-1 genome.</title>
        <authorList>
            <person name="Li Y."/>
            <person name="Lu Z."/>
            <person name="Sun L."/>
            <person name="Ropp S."/>
            <person name="Kutish G.F."/>
            <person name="Rock D.L."/>
            <person name="Van Etten J.L."/>
        </authorList>
    </citation>
    <scope>NUCLEOTIDE SEQUENCE [LARGE SCALE GENOMIC DNA]</scope>
</reference>
<name>Q84609_PBCV1</name>
<evidence type="ECO:0000313" key="3">
    <source>
        <dbReference type="Proteomes" id="UP000000862"/>
    </source>
</evidence>